<dbReference type="AlphaFoldDB" id="A0A840KGR2"/>
<dbReference type="EMBL" id="JACHLE010000005">
    <property type="protein sequence ID" value="MBB4807865.1"/>
    <property type="molecule type" value="Genomic_DNA"/>
</dbReference>
<sequence>MKRIFFILFAFAIIHTHSQVVIGNDNITSISVSLEFGNDNRGLLLPWVTSASALTGAVNGTIIFDTSDKKIKYKKAGSWFDLSVNNTGEADTNLQNNLMENSTARVTIGKNGGSDTTPGILVLTDTDKAMILPKVASPHLNIISPSAGMMVYDNSAHQLAVFNGSVWSFWKP</sequence>
<feature type="transmembrane region" description="Helical" evidence="1">
    <location>
        <begin position="42"/>
        <end position="64"/>
    </location>
</feature>
<dbReference type="Proteomes" id="UP000592180">
    <property type="component" value="Unassembled WGS sequence"/>
</dbReference>
<keyword evidence="1" id="KW-0472">Membrane</keyword>
<accession>A0A840KGR2</accession>
<organism evidence="2 3">
    <name type="scientific">Chryseobacterium defluvii</name>
    <dbReference type="NCBI Taxonomy" id="160396"/>
    <lineage>
        <taxon>Bacteria</taxon>
        <taxon>Pseudomonadati</taxon>
        <taxon>Bacteroidota</taxon>
        <taxon>Flavobacteriia</taxon>
        <taxon>Flavobacteriales</taxon>
        <taxon>Weeksellaceae</taxon>
        <taxon>Chryseobacterium group</taxon>
        <taxon>Chryseobacterium</taxon>
    </lineage>
</organism>
<protein>
    <submittedName>
        <fullName evidence="2">Uncharacterized protein</fullName>
    </submittedName>
</protein>
<gene>
    <name evidence="2" type="ORF">HNP38_003181</name>
</gene>
<dbReference type="RefSeq" id="WP_184191179.1">
    <property type="nucleotide sequence ID" value="NZ_JACHLE010000005.1"/>
</dbReference>
<keyword evidence="3" id="KW-1185">Reference proteome</keyword>
<proteinExistence type="predicted"/>
<comment type="caution">
    <text evidence="2">The sequence shown here is derived from an EMBL/GenBank/DDBJ whole genome shotgun (WGS) entry which is preliminary data.</text>
</comment>
<evidence type="ECO:0000313" key="3">
    <source>
        <dbReference type="Proteomes" id="UP000592180"/>
    </source>
</evidence>
<evidence type="ECO:0000256" key="1">
    <source>
        <dbReference type="SAM" id="Phobius"/>
    </source>
</evidence>
<keyword evidence="1" id="KW-1133">Transmembrane helix</keyword>
<evidence type="ECO:0000313" key="2">
    <source>
        <dbReference type="EMBL" id="MBB4807865.1"/>
    </source>
</evidence>
<keyword evidence="1" id="KW-0812">Transmembrane</keyword>
<reference evidence="2 3" key="1">
    <citation type="submission" date="2020-08" db="EMBL/GenBank/DDBJ databases">
        <title>Functional genomics of gut bacteria from endangered species of beetles.</title>
        <authorList>
            <person name="Carlos-Shanley C."/>
        </authorList>
    </citation>
    <scope>NUCLEOTIDE SEQUENCE [LARGE SCALE GENOMIC DNA]</scope>
    <source>
        <strain evidence="2 3">S00151</strain>
    </source>
</reference>
<name>A0A840KGR2_9FLAO</name>